<comment type="caution">
    <text evidence="1">The sequence shown here is derived from an EMBL/GenBank/DDBJ whole genome shotgun (WGS) entry which is preliminary data.</text>
</comment>
<evidence type="ECO:0000313" key="2">
    <source>
        <dbReference type="Proteomes" id="UP000297641"/>
    </source>
</evidence>
<protein>
    <submittedName>
        <fullName evidence="1">Uncharacterized protein</fullName>
    </submittedName>
</protein>
<organism evidence="1 2">
    <name type="scientific">Leptospira bouyouniensis</name>
    <dbReference type="NCBI Taxonomy" id="2484911"/>
    <lineage>
        <taxon>Bacteria</taxon>
        <taxon>Pseudomonadati</taxon>
        <taxon>Spirochaetota</taxon>
        <taxon>Spirochaetia</taxon>
        <taxon>Leptospirales</taxon>
        <taxon>Leptospiraceae</taxon>
        <taxon>Leptospira</taxon>
    </lineage>
</organism>
<evidence type="ECO:0000313" key="1">
    <source>
        <dbReference type="EMBL" id="TGL06472.1"/>
    </source>
</evidence>
<gene>
    <name evidence="1" type="ORF">EHQ43_08650</name>
</gene>
<dbReference type="Proteomes" id="UP000297641">
    <property type="component" value="Unassembled WGS sequence"/>
</dbReference>
<reference evidence="1 2" key="1">
    <citation type="journal article" date="2019" name="PLoS Negl. Trop. Dis.">
        <title>Revisiting the worldwide diversity of Leptospira species in the environment.</title>
        <authorList>
            <person name="Vincent A.T."/>
            <person name="Schiettekatte O."/>
            <person name="Bourhy P."/>
            <person name="Veyrier F.J."/>
            <person name="Picardeau M."/>
        </authorList>
    </citation>
    <scope>NUCLEOTIDE SEQUENCE [LARGE SCALE GENOMIC DNA]</scope>
    <source>
        <strain evidence="1 2">201800273</strain>
    </source>
</reference>
<accession>A0A7I0HS99</accession>
<proteinExistence type="predicted"/>
<dbReference type="EMBL" id="RQFT01000008">
    <property type="protein sequence ID" value="TGL06472.1"/>
    <property type="molecule type" value="Genomic_DNA"/>
</dbReference>
<dbReference type="AlphaFoldDB" id="A0A7I0HS99"/>
<name>A0A7I0HS99_9LEPT</name>
<sequence>MRRSKQDLVKSQFIVDMVATQKYKANRLAEAFERCWAKVPEGLRKKLNSSELAGYIKTHVVPSVSMPVIEVAKEYGIRIKNTHTKEFHA</sequence>
<dbReference type="RefSeq" id="WP_135770810.1">
    <property type="nucleotide sequence ID" value="NZ_RQFT01000008.1"/>
</dbReference>